<gene>
    <name evidence="2" type="ORF">Tsubulata_004886</name>
</gene>
<reference evidence="2" key="2">
    <citation type="journal article" date="2023" name="Plants (Basel)">
        <title>Annotation of the Turnera subulata (Passifloraceae) Draft Genome Reveals the S-Locus Evolved after the Divergence of Turneroideae from Passifloroideae in a Stepwise Manner.</title>
        <authorList>
            <person name="Henning P.M."/>
            <person name="Roalson E.H."/>
            <person name="Mir W."/>
            <person name="McCubbin A.G."/>
            <person name="Shore J.S."/>
        </authorList>
    </citation>
    <scope>NUCLEOTIDE SEQUENCE</scope>
    <source>
        <strain evidence="2">F60SS</strain>
    </source>
</reference>
<comment type="caution">
    <text evidence="2">The sequence shown here is derived from an EMBL/GenBank/DDBJ whole genome shotgun (WGS) entry which is preliminary data.</text>
</comment>
<feature type="domain" description="KIB1-4 beta-propeller" evidence="1">
    <location>
        <begin position="164"/>
        <end position="393"/>
    </location>
</feature>
<dbReference type="InterPro" id="IPR005174">
    <property type="entry name" value="KIB1-4_b-propeller"/>
</dbReference>
<reference evidence="2" key="1">
    <citation type="submission" date="2022-02" db="EMBL/GenBank/DDBJ databases">
        <authorList>
            <person name="Henning P.M."/>
            <person name="McCubbin A.G."/>
            <person name="Shore J.S."/>
        </authorList>
    </citation>
    <scope>NUCLEOTIDE SEQUENCE</scope>
    <source>
        <strain evidence="2">F60SS</strain>
        <tissue evidence="2">Leaves</tissue>
    </source>
</reference>
<keyword evidence="3" id="KW-1185">Reference proteome</keyword>
<proteinExistence type="predicted"/>
<dbReference type="InterPro" id="IPR036047">
    <property type="entry name" value="F-box-like_dom_sf"/>
</dbReference>
<dbReference type="PANTHER" id="PTHR47123:SF3">
    <property type="entry name" value="DUF295 DOMAIN-CONTAINING PROTEIN"/>
    <property type="match status" value="1"/>
</dbReference>
<dbReference type="AlphaFoldDB" id="A0A9Q0G139"/>
<name>A0A9Q0G139_9ROSI</name>
<dbReference type="Gene3D" id="1.20.1280.50">
    <property type="match status" value="1"/>
</dbReference>
<organism evidence="2 3">
    <name type="scientific">Turnera subulata</name>
    <dbReference type="NCBI Taxonomy" id="218843"/>
    <lineage>
        <taxon>Eukaryota</taxon>
        <taxon>Viridiplantae</taxon>
        <taxon>Streptophyta</taxon>
        <taxon>Embryophyta</taxon>
        <taxon>Tracheophyta</taxon>
        <taxon>Spermatophyta</taxon>
        <taxon>Magnoliopsida</taxon>
        <taxon>eudicotyledons</taxon>
        <taxon>Gunneridae</taxon>
        <taxon>Pentapetalae</taxon>
        <taxon>rosids</taxon>
        <taxon>fabids</taxon>
        <taxon>Malpighiales</taxon>
        <taxon>Passifloraceae</taxon>
        <taxon>Turnera</taxon>
    </lineage>
</organism>
<dbReference type="OrthoDB" id="638130at2759"/>
<dbReference type="SUPFAM" id="SSF81383">
    <property type="entry name" value="F-box domain"/>
    <property type="match status" value="1"/>
</dbReference>
<evidence type="ECO:0000313" key="2">
    <source>
        <dbReference type="EMBL" id="KAJ4841609.1"/>
    </source>
</evidence>
<dbReference type="PANTHER" id="PTHR47123">
    <property type="entry name" value="F-BOX PROTEIN SKIP23"/>
    <property type="match status" value="1"/>
</dbReference>
<dbReference type="InterPro" id="IPR051304">
    <property type="entry name" value="SCF_F-box_domain"/>
</dbReference>
<accession>A0A9Q0G139</accession>
<dbReference type="EMBL" id="JAKUCV010002721">
    <property type="protein sequence ID" value="KAJ4841609.1"/>
    <property type="molecule type" value="Genomic_DNA"/>
</dbReference>
<evidence type="ECO:0000313" key="3">
    <source>
        <dbReference type="Proteomes" id="UP001141552"/>
    </source>
</evidence>
<protein>
    <recommendedName>
        <fullName evidence="1">KIB1-4 beta-propeller domain-containing protein</fullName>
    </recommendedName>
</protein>
<dbReference type="Pfam" id="PF03478">
    <property type="entry name" value="Beta-prop_KIB1-4"/>
    <property type="match status" value="1"/>
</dbReference>
<evidence type="ECO:0000259" key="1">
    <source>
        <dbReference type="Pfam" id="PF03478"/>
    </source>
</evidence>
<sequence>MDSSSRQWATLPADILWKISRCLESRLDILRCRWVCHSWRSSVSPPPVALTLPYPIVPNYPYTGDGRCFDHLTLTETSVYSFRPLPKKHNSAAGTTTTTTTRRKRTKPWIVGIQPLESGKFVFKDLFDDSRLHDGCKEWCPKVLNLSDYSVNEIARTYRVEPVHPFSKVAVSSSFSEIDDGFAVMVLFGSKLYAWRKGDDKWTNVGGAEGFQYLSIAYHRGKFYAVCDDKLTVTIDPVTLDVREVVPAEIKHSRYSLEVVLVECFGDLLLVEKCWLRSYYGSATDSEDELSFYNRILSEVAARLNSGSRRNPWELEDDSEDEVEGELEETPFAIEKLDEEKHRWVQEEDGLKDRVLFIFKSWSLLVLAKDFPGYNKNCIYFQGSNDEYDCDHPCADFEVYKVKDNNFEPLCTYSACNNPFGPPPDWVEI</sequence>
<dbReference type="Proteomes" id="UP001141552">
    <property type="component" value="Unassembled WGS sequence"/>
</dbReference>